<dbReference type="SUPFAM" id="SSF47986">
    <property type="entry name" value="DEATH domain"/>
    <property type="match status" value="1"/>
</dbReference>
<dbReference type="InterPro" id="IPR011029">
    <property type="entry name" value="DEATH-like_dom_sf"/>
</dbReference>
<dbReference type="Pfam" id="PF00656">
    <property type="entry name" value="Peptidase_C14"/>
    <property type="match status" value="1"/>
</dbReference>
<keyword evidence="2" id="KW-0053">Apoptosis</keyword>
<dbReference type="InterPro" id="IPR011600">
    <property type="entry name" value="Pept_C14_caspase"/>
</dbReference>
<evidence type="ECO:0000256" key="2">
    <source>
        <dbReference type="ARBA" id="ARBA00022703"/>
    </source>
</evidence>
<dbReference type="InterPro" id="IPR002138">
    <property type="entry name" value="Pept_C14_p10"/>
</dbReference>
<dbReference type="Proteomes" id="UP000504632">
    <property type="component" value="Chromosome 8"/>
</dbReference>
<name>A0A6J2W4R5_CHACN</name>
<dbReference type="GO" id="GO:0006508">
    <property type="term" value="P:proteolysis"/>
    <property type="evidence" value="ECO:0007669"/>
    <property type="project" value="InterPro"/>
</dbReference>
<dbReference type="GO" id="GO:0004197">
    <property type="term" value="F:cysteine-type endopeptidase activity"/>
    <property type="evidence" value="ECO:0007669"/>
    <property type="project" value="InterPro"/>
</dbReference>
<feature type="domain" description="Caspase family p20" evidence="5">
    <location>
        <begin position="117"/>
        <end position="238"/>
    </location>
</feature>
<evidence type="ECO:0000313" key="7">
    <source>
        <dbReference type="RefSeq" id="XP_030638356.1"/>
    </source>
</evidence>
<feature type="domain" description="Caspase family p10" evidence="4">
    <location>
        <begin position="299"/>
        <end position="390"/>
    </location>
</feature>
<dbReference type="InterPro" id="IPR015917">
    <property type="entry name" value="Pept_C14A"/>
</dbReference>
<dbReference type="PANTHER" id="PTHR48169">
    <property type="entry name" value="DED DOMAIN-CONTAINING PROTEIN"/>
    <property type="match status" value="1"/>
</dbReference>
<dbReference type="RefSeq" id="XP_030638356.1">
    <property type="nucleotide sequence ID" value="XM_030782496.1"/>
</dbReference>
<evidence type="ECO:0000256" key="1">
    <source>
        <dbReference type="ARBA" id="ARBA00010134"/>
    </source>
</evidence>
<dbReference type="AlphaFoldDB" id="A0A6J2W4R5"/>
<evidence type="ECO:0000259" key="5">
    <source>
        <dbReference type="PROSITE" id="PS50208"/>
    </source>
</evidence>
<dbReference type="OrthoDB" id="6114029at2759"/>
<dbReference type="PROSITE" id="PS50208">
    <property type="entry name" value="CASPASE_P20"/>
    <property type="match status" value="1"/>
</dbReference>
<dbReference type="PANTHER" id="PTHR48169:SF7">
    <property type="entry name" value="CASPASE 10"/>
    <property type="match status" value="1"/>
</dbReference>
<reference evidence="7" key="1">
    <citation type="submission" date="2025-08" db="UniProtKB">
        <authorList>
            <consortium name="RefSeq"/>
        </authorList>
    </citation>
    <scope>IDENTIFICATION</scope>
</reference>
<dbReference type="InterPro" id="IPR001309">
    <property type="entry name" value="Pept_C14_p20"/>
</dbReference>
<evidence type="ECO:0000259" key="4">
    <source>
        <dbReference type="PROSITE" id="PS50207"/>
    </source>
</evidence>
<dbReference type="PRINTS" id="PR00376">
    <property type="entry name" value="IL1BCENZYME"/>
</dbReference>
<dbReference type="InterPro" id="IPR029030">
    <property type="entry name" value="Caspase-like_dom_sf"/>
</dbReference>
<dbReference type="Gene3D" id="3.40.50.1460">
    <property type="match status" value="1"/>
</dbReference>
<dbReference type="PROSITE" id="PS50207">
    <property type="entry name" value="CASPASE_P10"/>
    <property type="match status" value="1"/>
</dbReference>
<evidence type="ECO:0000256" key="3">
    <source>
        <dbReference type="RuleBase" id="RU003971"/>
    </source>
</evidence>
<dbReference type="GO" id="GO:0051604">
    <property type="term" value="P:protein maturation"/>
    <property type="evidence" value="ECO:0007669"/>
    <property type="project" value="UniProtKB-ARBA"/>
</dbReference>
<proteinExistence type="inferred from homology"/>
<gene>
    <name evidence="7" type="primary">LOC115818968</name>
</gene>
<dbReference type="CDD" id="cd00032">
    <property type="entry name" value="CASc"/>
    <property type="match status" value="1"/>
</dbReference>
<evidence type="ECO:0000313" key="6">
    <source>
        <dbReference type="Proteomes" id="UP000504632"/>
    </source>
</evidence>
<dbReference type="SUPFAM" id="SSF52129">
    <property type="entry name" value="Caspase-like"/>
    <property type="match status" value="1"/>
</dbReference>
<dbReference type="GO" id="GO:0005737">
    <property type="term" value="C:cytoplasm"/>
    <property type="evidence" value="ECO:0007669"/>
    <property type="project" value="UniProtKB-ARBA"/>
</dbReference>
<protein>
    <submittedName>
        <fullName evidence="7">Caspase-8-like</fullName>
    </submittedName>
</protein>
<organism evidence="6 7">
    <name type="scientific">Chanos chanos</name>
    <name type="common">Milkfish</name>
    <name type="synonym">Mugil chanos</name>
    <dbReference type="NCBI Taxonomy" id="29144"/>
    <lineage>
        <taxon>Eukaryota</taxon>
        <taxon>Metazoa</taxon>
        <taxon>Chordata</taxon>
        <taxon>Craniata</taxon>
        <taxon>Vertebrata</taxon>
        <taxon>Euteleostomi</taxon>
        <taxon>Actinopterygii</taxon>
        <taxon>Neopterygii</taxon>
        <taxon>Teleostei</taxon>
        <taxon>Ostariophysi</taxon>
        <taxon>Gonorynchiformes</taxon>
        <taxon>Chanidae</taxon>
        <taxon>Chanos</taxon>
    </lineage>
</organism>
<dbReference type="GO" id="GO:0006915">
    <property type="term" value="P:apoptotic process"/>
    <property type="evidence" value="ECO:0007669"/>
    <property type="project" value="UniProtKB-KW"/>
</dbReference>
<dbReference type="PIRSF" id="PIRSF038001">
    <property type="entry name" value="Caspase_ICE"/>
    <property type="match status" value="1"/>
</dbReference>
<dbReference type="Gene3D" id="1.10.533.10">
    <property type="entry name" value="Death Domain, Fas"/>
    <property type="match status" value="1"/>
</dbReference>
<dbReference type="GeneID" id="115818968"/>
<dbReference type="InParanoid" id="A0A6J2W4R5"/>
<keyword evidence="6" id="KW-1185">Reference proteome</keyword>
<comment type="similarity">
    <text evidence="1 3">Belongs to the peptidase C14A family.</text>
</comment>
<dbReference type="SMART" id="SM00115">
    <property type="entry name" value="CASc"/>
    <property type="match status" value="1"/>
</dbReference>
<accession>A0A6J2W4R5</accession>
<dbReference type="GO" id="GO:0043067">
    <property type="term" value="P:regulation of programmed cell death"/>
    <property type="evidence" value="ECO:0007669"/>
    <property type="project" value="UniProtKB-ARBA"/>
</dbReference>
<sequence>METVLGKKTTLISILSSDIVFLLQHVQEKKLITDRDYRKLKVNFRDSEQITIDLLDKLVDRGDDICLKFISLLHQEPIQKTFTRLGEHFSPQPPATCQEISAQRTSEVLEYKLSSVPRGFCVIINNVDFITMGTRKGSERDADALSKVFKWLGFTVELYKNQTSLEMLNLVHEISKRGDHGDIFVCCILTHGSNDGVFGIDGDIIRVKHILDQFNALNCPALANKPKLFFIEASRGTMHQVSVQVPFVEPERSKYPRLASEHTLPHGTKYQYTVPHGTKYQYTVQGSSDGPKGSESEHHMITIPVNSDFFVGMATIDGYFSYRNQRDGCFFTQSLCNQLTQNCPNEEDIQTIFLRVVDEVSSREVKIMKEAFKQTPESTSTLRKKVILRALPKGHTS</sequence>